<protein>
    <submittedName>
        <fullName evidence="2">Uncharacterized protein</fullName>
    </submittedName>
</protein>
<reference evidence="2" key="1">
    <citation type="submission" date="2018-11" db="EMBL/GenBank/DDBJ databases">
        <authorList>
            <person name="Alioto T."/>
            <person name="Alioto T."/>
        </authorList>
    </citation>
    <scope>NUCLEOTIDE SEQUENCE</scope>
</reference>
<sequence length="289" mass="33217">MAFPCVVCDQHVRPRQHALQCEECSKWQHRLCNTVWTHYSIGNSLLHAASSNSSNISCFALNLYTRSRLMMEPMVLEYSLLANLLILGMWPKEQTHEQSMNDSHLEYETIEMSPLLLQYRSKRSGIKFSVLYALTGILILCPVIVFRILHIHRENGKSIEVLASYSFSNTALICLTIKGLHLLSIECRHVNNNISHSSGPTVLLFGSSGYMFFVTLSLFNDIHRNDNAEPLTPVLAIYMELTFIVSCFLQCILILEADKCVKFYRTDKLFFISVENLFIVRFYTFRKLA</sequence>
<evidence type="ECO:0000256" key="1">
    <source>
        <dbReference type="SAM" id="Phobius"/>
    </source>
</evidence>
<dbReference type="EMBL" id="UYJE01003333">
    <property type="protein sequence ID" value="VDI18396.1"/>
    <property type="molecule type" value="Genomic_DNA"/>
</dbReference>
<dbReference type="Proteomes" id="UP000596742">
    <property type="component" value="Unassembled WGS sequence"/>
</dbReference>
<dbReference type="InterPro" id="IPR011011">
    <property type="entry name" value="Znf_FYVE_PHD"/>
</dbReference>
<keyword evidence="1" id="KW-0812">Transmembrane</keyword>
<feature type="transmembrane region" description="Helical" evidence="1">
    <location>
        <begin position="130"/>
        <end position="149"/>
    </location>
</feature>
<keyword evidence="1" id="KW-1133">Transmembrane helix</keyword>
<dbReference type="SUPFAM" id="SSF57903">
    <property type="entry name" value="FYVE/PHD zinc finger"/>
    <property type="match status" value="1"/>
</dbReference>
<name>A0A8B6DEE2_MYTGA</name>
<feature type="transmembrane region" description="Helical" evidence="1">
    <location>
        <begin position="161"/>
        <end position="180"/>
    </location>
</feature>
<dbReference type="AlphaFoldDB" id="A0A8B6DEE2"/>
<keyword evidence="3" id="KW-1185">Reference proteome</keyword>
<dbReference type="Gene3D" id="3.30.40.10">
    <property type="entry name" value="Zinc/RING finger domain, C3HC4 (zinc finger)"/>
    <property type="match status" value="1"/>
</dbReference>
<dbReference type="InterPro" id="IPR013083">
    <property type="entry name" value="Znf_RING/FYVE/PHD"/>
</dbReference>
<evidence type="ECO:0000313" key="2">
    <source>
        <dbReference type="EMBL" id="VDI18396.1"/>
    </source>
</evidence>
<accession>A0A8B6DEE2</accession>
<evidence type="ECO:0000313" key="3">
    <source>
        <dbReference type="Proteomes" id="UP000596742"/>
    </source>
</evidence>
<keyword evidence="1" id="KW-0472">Membrane</keyword>
<gene>
    <name evidence="2" type="ORF">MGAL_10B070532</name>
</gene>
<feature type="transmembrane region" description="Helical" evidence="1">
    <location>
        <begin position="201"/>
        <end position="219"/>
    </location>
</feature>
<organism evidence="2 3">
    <name type="scientific">Mytilus galloprovincialis</name>
    <name type="common">Mediterranean mussel</name>
    <dbReference type="NCBI Taxonomy" id="29158"/>
    <lineage>
        <taxon>Eukaryota</taxon>
        <taxon>Metazoa</taxon>
        <taxon>Spiralia</taxon>
        <taxon>Lophotrochozoa</taxon>
        <taxon>Mollusca</taxon>
        <taxon>Bivalvia</taxon>
        <taxon>Autobranchia</taxon>
        <taxon>Pteriomorphia</taxon>
        <taxon>Mytilida</taxon>
        <taxon>Mytiloidea</taxon>
        <taxon>Mytilidae</taxon>
        <taxon>Mytilinae</taxon>
        <taxon>Mytilus</taxon>
    </lineage>
</organism>
<proteinExistence type="predicted"/>
<feature type="transmembrane region" description="Helical" evidence="1">
    <location>
        <begin position="231"/>
        <end position="255"/>
    </location>
</feature>
<comment type="caution">
    <text evidence="2">The sequence shown here is derived from an EMBL/GenBank/DDBJ whole genome shotgun (WGS) entry which is preliminary data.</text>
</comment>